<keyword evidence="2" id="KW-1185">Reference proteome</keyword>
<name>A0A1I5W010_9RHOB</name>
<dbReference type="EMBL" id="FOXA01000038">
    <property type="protein sequence ID" value="SFQ13013.1"/>
    <property type="molecule type" value="Genomic_DNA"/>
</dbReference>
<evidence type="ECO:0000313" key="1">
    <source>
        <dbReference type="EMBL" id="SFQ13013.1"/>
    </source>
</evidence>
<organism evidence="1 2">
    <name type="scientific">Tranquillimonas alkanivorans</name>
    <dbReference type="NCBI Taxonomy" id="441119"/>
    <lineage>
        <taxon>Bacteria</taxon>
        <taxon>Pseudomonadati</taxon>
        <taxon>Pseudomonadota</taxon>
        <taxon>Alphaproteobacteria</taxon>
        <taxon>Rhodobacterales</taxon>
        <taxon>Roseobacteraceae</taxon>
        <taxon>Tranquillimonas</taxon>
    </lineage>
</organism>
<dbReference type="Proteomes" id="UP000199356">
    <property type="component" value="Unassembled WGS sequence"/>
</dbReference>
<reference evidence="1 2" key="1">
    <citation type="submission" date="2016-10" db="EMBL/GenBank/DDBJ databases">
        <authorList>
            <person name="de Groot N.N."/>
        </authorList>
    </citation>
    <scope>NUCLEOTIDE SEQUENCE [LARGE SCALE GENOMIC DNA]</scope>
    <source>
        <strain evidence="1 2">DSM 19547</strain>
    </source>
</reference>
<protein>
    <submittedName>
        <fullName evidence="1">Uncharacterized protein</fullName>
    </submittedName>
</protein>
<evidence type="ECO:0000313" key="2">
    <source>
        <dbReference type="Proteomes" id="UP000199356"/>
    </source>
</evidence>
<accession>A0A1I5W010</accession>
<sequence length="134" mass="14723">MKSTLHPLLPKANHHAIMLYVDPASVDDADRLVALASDGLTAARRALPHLERMPADLSRHMPDLVRTLVRVIEARDVFSPVFQEAAIQFVEMTGELADADDDLLAAKTHVGDALEAVERVADIEAARRVVGQRR</sequence>
<gene>
    <name evidence="1" type="ORF">SAMN04488047_1389</name>
</gene>
<dbReference type="AlphaFoldDB" id="A0A1I5W010"/>
<proteinExistence type="predicted"/>